<dbReference type="AlphaFoldDB" id="A0A9D3UVN6"/>
<sequence length="86" mass="9699">MGSKKRRLRKTLHGALSYLAARRMEAPTFGKTKLMRRGIRNGKKGDFVRCHYTELLSAPVMSEAPGLAEGKLQCSIFKVKNSEMEE</sequence>
<organism evidence="1 2">
    <name type="scientific">Gossypium stocksii</name>
    <dbReference type="NCBI Taxonomy" id="47602"/>
    <lineage>
        <taxon>Eukaryota</taxon>
        <taxon>Viridiplantae</taxon>
        <taxon>Streptophyta</taxon>
        <taxon>Embryophyta</taxon>
        <taxon>Tracheophyta</taxon>
        <taxon>Spermatophyta</taxon>
        <taxon>Magnoliopsida</taxon>
        <taxon>eudicotyledons</taxon>
        <taxon>Gunneridae</taxon>
        <taxon>Pentapetalae</taxon>
        <taxon>rosids</taxon>
        <taxon>malvids</taxon>
        <taxon>Malvales</taxon>
        <taxon>Malvaceae</taxon>
        <taxon>Malvoideae</taxon>
        <taxon>Gossypium</taxon>
    </lineage>
</organism>
<dbReference type="Proteomes" id="UP000828251">
    <property type="component" value="Unassembled WGS sequence"/>
</dbReference>
<evidence type="ECO:0000313" key="1">
    <source>
        <dbReference type="EMBL" id="KAH1057349.1"/>
    </source>
</evidence>
<reference evidence="1 2" key="1">
    <citation type="journal article" date="2021" name="Plant Biotechnol. J.">
        <title>Multi-omics assisted identification of the key and species-specific regulatory components of drought-tolerant mechanisms in Gossypium stocksii.</title>
        <authorList>
            <person name="Yu D."/>
            <person name="Ke L."/>
            <person name="Zhang D."/>
            <person name="Wu Y."/>
            <person name="Sun Y."/>
            <person name="Mei J."/>
            <person name="Sun J."/>
            <person name="Sun Y."/>
        </authorList>
    </citation>
    <scope>NUCLEOTIDE SEQUENCE [LARGE SCALE GENOMIC DNA]</scope>
    <source>
        <strain evidence="2">cv. E1</strain>
        <tissue evidence="1">Leaf</tissue>
    </source>
</reference>
<accession>A0A9D3UVN6</accession>
<evidence type="ECO:0000313" key="2">
    <source>
        <dbReference type="Proteomes" id="UP000828251"/>
    </source>
</evidence>
<proteinExistence type="predicted"/>
<dbReference type="EMBL" id="JAIQCV010000010">
    <property type="protein sequence ID" value="KAH1057349.1"/>
    <property type="molecule type" value="Genomic_DNA"/>
</dbReference>
<name>A0A9D3UVN6_9ROSI</name>
<keyword evidence="2" id="KW-1185">Reference proteome</keyword>
<comment type="caution">
    <text evidence="1">The sequence shown here is derived from an EMBL/GenBank/DDBJ whole genome shotgun (WGS) entry which is preliminary data.</text>
</comment>
<gene>
    <name evidence="1" type="ORF">J1N35_035414</name>
</gene>
<protein>
    <submittedName>
        <fullName evidence="1">Uncharacterized protein</fullName>
    </submittedName>
</protein>